<comment type="subcellular location">
    <subcellularLocation>
        <location evidence="1">Membrane</location>
        <topology evidence="1">Multi-pass membrane protein</topology>
    </subcellularLocation>
</comment>
<keyword evidence="5" id="KW-0472">Membrane</keyword>
<evidence type="ECO:0000256" key="3">
    <source>
        <dbReference type="ARBA" id="ARBA00022692"/>
    </source>
</evidence>
<evidence type="ECO:0000256" key="1">
    <source>
        <dbReference type="ARBA" id="ARBA00004141"/>
    </source>
</evidence>
<gene>
    <name evidence="7" type="ORF">PLOB_00047671</name>
</gene>
<keyword evidence="4" id="KW-1133">Transmembrane helix</keyword>
<keyword evidence="3" id="KW-0812">Transmembrane</keyword>
<sequence length="446" mass="47378">MADEGKDETCDQTRQNPRQYRDCIVKLIHSKVSVWIAQNKISLFFSFMQKVCTRCNAHLVHSNRVENQVAILLYEFRETVPEGRLGQSSDPKNPEDPKEQHELEFMIITLELLPHQNGNAENGTSSGNGPRQTPPSNTTNRVLATAAAGVAATAVGVLAAPVVAGTALGAVGFTSAGVAAGSFAAGIQSAVYGGSVAAGSLFALCQSAGATGVIGSVATAAIGGGTGLTGIAATLGVFRLFGRRSDTIKLMICGGGVGAQVFSGIACSQKDTDVRVLSLKEDDAKRWKTALQQKQLEVIFRCKGEETFPIVSKPALVTKTTKDVMGDAEVVVFMMQPSCLKYYLEALATHVKPGTIIVGLPGNSEFHFQVRHALGSKAQQCTTMNFESLPWTCCTTEFGVKCEVTRIIDTLPGNIKRGDVSPKKDPVSTLQYLLGPLPKLAVQFIG</sequence>
<dbReference type="Pfam" id="PF06140">
    <property type="entry name" value="Ifi-6-16"/>
    <property type="match status" value="1"/>
</dbReference>
<comment type="similarity">
    <text evidence="2">Belongs to the IFI6/IFI27 family.</text>
</comment>
<dbReference type="Gene3D" id="6.10.110.10">
    <property type="match status" value="1"/>
</dbReference>
<dbReference type="InterPro" id="IPR038213">
    <property type="entry name" value="IFI6/IFI27-like_sf"/>
</dbReference>
<organism evidence="7 8">
    <name type="scientific">Porites lobata</name>
    <dbReference type="NCBI Taxonomy" id="104759"/>
    <lineage>
        <taxon>Eukaryota</taxon>
        <taxon>Metazoa</taxon>
        <taxon>Cnidaria</taxon>
        <taxon>Anthozoa</taxon>
        <taxon>Hexacorallia</taxon>
        <taxon>Scleractinia</taxon>
        <taxon>Fungiina</taxon>
        <taxon>Poritidae</taxon>
        <taxon>Porites</taxon>
    </lineage>
</organism>
<keyword evidence="8" id="KW-1185">Reference proteome</keyword>
<proteinExistence type="inferred from homology"/>
<name>A0ABN8PTK0_9CNID</name>
<evidence type="ECO:0000313" key="8">
    <source>
        <dbReference type="Proteomes" id="UP001159405"/>
    </source>
</evidence>
<dbReference type="EMBL" id="CALNXK010000089">
    <property type="protein sequence ID" value="CAH3150556.1"/>
    <property type="molecule type" value="Genomic_DNA"/>
</dbReference>
<protein>
    <submittedName>
        <fullName evidence="7">Uncharacterized protein</fullName>
    </submittedName>
</protein>
<comment type="caution">
    <text evidence="7">The sequence shown here is derived from an EMBL/GenBank/DDBJ whole genome shotgun (WGS) entry which is preliminary data.</text>
</comment>
<dbReference type="PANTHER" id="PTHR38015">
    <property type="entry name" value="BLR6086 PROTEIN"/>
    <property type="match status" value="1"/>
</dbReference>
<dbReference type="Proteomes" id="UP001159405">
    <property type="component" value="Unassembled WGS sequence"/>
</dbReference>
<evidence type="ECO:0000256" key="6">
    <source>
        <dbReference type="SAM" id="MobiDB-lite"/>
    </source>
</evidence>
<feature type="region of interest" description="Disordered" evidence="6">
    <location>
        <begin position="118"/>
        <end position="139"/>
    </location>
</feature>
<accession>A0ABN8PTK0</accession>
<dbReference type="Gene3D" id="3.40.50.720">
    <property type="entry name" value="NAD(P)-binding Rossmann-like Domain"/>
    <property type="match status" value="1"/>
</dbReference>
<evidence type="ECO:0000256" key="4">
    <source>
        <dbReference type="ARBA" id="ARBA00022989"/>
    </source>
</evidence>
<dbReference type="InterPro" id="IPR009311">
    <property type="entry name" value="IFI6/IFI27-like"/>
</dbReference>
<evidence type="ECO:0000256" key="5">
    <source>
        <dbReference type="ARBA" id="ARBA00023136"/>
    </source>
</evidence>
<evidence type="ECO:0000256" key="2">
    <source>
        <dbReference type="ARBA" id="ARBA00007262"/>
    </source>
</evidence>
<dbReference type="PANTHER" id="PTHR38015:SF1">
    <property type="entry name" value="OPINE DEHYDROGENASE DOMAIN-CONTAINING PROTEIN"/>
    <property type="match status" value="1"/>
</dbReference>
<reference evidence="7 8" key="1">
    <citation type="submission" date="2022-05" db="EMBL/GenBank/DDBJ databases">
        <authorList>
            <consortium name="Genoscope - CEA"/>
            <person name="William W."/>
        </authorList>
    </citation>
    <scope>NUCLEOTIDE SEQUENCE [LARGE SCALE GENOMIC DNA]</scope>
</reference>
<dbReference type="InterPro" id="IPR051729">
    <property type="entry name" value="Opine/Lysopine_DH"/>
</dbReference>
<evidence type="ECO:0000313" key="7">
    <source>
        <dbReference type="EMBL" id="CAH3150556.1"/>
    </source>
</evidence>